<organism evidence="1 2">
    <name type="scientific">Vanessa tameamea</name>
    <name type="common">Kamehameha butterfly</name>
    <dbReference type="NCBI Taxonomy" id="334116"/>
    <lineage>
        <taxon>Eukaryota</taxon>
        <taxon>Metazoa</taxon>
        <taxon>Ecdysozoa</taxon>
        <taxon>Arthropoda</taxon>
        <taxon>Hexapoda</taxon>
        <taxon>Insecta</taxon>
        <taxon>Pterygota</taxon>
        <taxon>Neoptera</taxon>
        <taxon>Endopterygota</taxon>
        <taxon>Lepidoptera</taxon>
        <taxon>Glossata</taxon>
        <taxon>Ditrysia</taxon>
        <taxon>Papilionoidea</taxon>
        <taxon>Nymphalidae</taxon>
        <taxon>Nymphalinae</taxon>
        <taxon>Vanessa</taxon>
    </lineage>
</organism>
<dbReference type="AlphaFoldDB" id="A0A8B8IVE6"/>
<dbReference type="GeneID" id="113403332"/>
<evidence type="ECO:0000313" key="1">
    <source>
        <dbReference type="Proteomes" id="UP001652626"/>
    </source>
</evidence>
<accession>A0A8B8IVE6</accession>
<name>A0A8B8IVE6_VANTA</name>
<evidence type="ECO:0000313" key="2">
    <source>
        <dbReference type="RefSeq" id="XP_026499626.2"/>
    </source>
</evidence>
<sequence length="194" mass="22052">MSVTPTKTKNDLINFIPKEIITPNKDSPGISKTVYSHITNLHHLLSNWSTIREKGFKICKSISALKLYEYKDGYYPHQTKPLTDSLLEALDSLENVVEGVSIINNQMQALAQLQYTHEPVINTWSASEIAENILNIYNSLHKEFNLKKIITENIAHCRDENLIEVYVSSWEFDTFLSMELSAYLFADVGLAGIT</sequence>
<proteinExistence type="predicted"/>
<protein>
    <submittedName>
        <fullName evidence="2">Cyclin-dependent kinase 2-interacting protein-like</fullName>
    </submittedName>
</protein>
<dbReference type="OMA" id="WQLTTQK"/>
<gene>
    <name evidence="2" type="primary">LOC113403332</name>
</gene>
<reference evidence="2" key="1">
    <citation type="submission" date="2025-08" db="UniProtKB">
        <authorList>
            <consortium name="RefSeq"/>
        </authorList>
    </citation>
    <scope>IDENTIFICATION</scope>
    <source>
        <tissue evidence="2">Whole body</tissue>
    </source>
</reference>
<keyword evidence="1" id="KW-1185">Reference proteome</keyword>
<dbReference type="Proteomes" id="UP001652626">
    <property type="component" value="Chromosome 13"/>
</dbReference>
<dbReference type="OrthoDB" id="17066at2759"/>
<dbReference type="RefSeq" id="XP_026499626.2">
    <property type="nucleotide sequence ID" value="XM_026643841.2"/>
</dbReference>